<evidence type="ECO:0008006" key="6">
    <source>
        <dbReference type="Google" id="ProtNLM"/>
    </source>
</evidence>
<keyword evidence="2" id="KW-0812">Transmembrane</keyword>
<accession>A0A1H2WF45</accession>
<evidence type="ECO:0000256" key="3">
    <source>
        <dbReference type="SAM" id="SignalP"/>
    </source>
</evidence>
<gene>
    <name evidence="4" type="ORF">SAMN05421781_2380</name>
</gene>
<sequence length="343" mass="37280">MMKKWITGSSAGFLALGVIALPAQAEEMNAGDVLQQSNETMAELDSYSATTEISQEITNAAGEGETMTNSSTSEQDITMDPFALHQTTNTVDPVSGEEVSTEMYWTEDGYYVEMPDGSWTMMPGDMMGGMEEMTTNPGMHMGASESFADEMDVEETENSYVLTYEGSGEEIEEAASQMMQSDMGSGMADEEMMEETWSMIDIQDVSMSLTVDKETHYMTASTINLDASYEMEEITTDMNLTADSTYSNFNSVGDITVPEEVMNEAVPMDEMEGMDGMNGMEDMPEEDMPEEGMAEDEASTEEGAEGGEMPETASAQPAYMAGGLALAGLAGGALFWTRRRQQV</sequence>
<evidence type="ECO:0000313" key="4">
    <source>
        <dbReference type="EMBL" id="SDW78659.1"/>
    </source>
</evidence>
<evidence type="ECO:0000313" key="5">
    <source>
        <dbReference type="Proteomes" id="UP000199488"/>
    </source>
</evidence>
<evidence type="ECO:0000256" key="1">
    <source>
        <dbReference type="SAM" id="MobiDB-lite"/>
    </source>
</evidence>
<dbReference type="Pfam" id="PF20316">
    <property type="entry name" value="DUF6612"/>
    <property type="match status" value="1"/>
</dbReference>
<feature type="transmembrane region" description="Helical" evidence="2">
    <location>
        <begin position="318"/>
        <end position="337"/>
    </location>
</feature>
<dbReference type="InterPro" id="IPR046720">
    <property type="entry name" value="DUF6612"/>
</dbReference>
<name>A0A1H2WF45_9BACI</name>
<reference evidence="4 5" key="1">
    <citation type="submission" date="2016-10" db="EMBL/GenBank/DDBJ databases">
        <authorList>
            <person name="de Groot N.N."/>
        </authorList>
    </citation>
    <scope>NUCLEOTIDE SEQUENCE [LARGE SCALE GENOMIC DNA]</scope>
    <source>
        <strain evidence="4 5">DSM 23126</strain>
    </source>
</reference>
<feature type="region of interest" description="Disordered" evidence="1">
    <location>
        <begin position="281"/>
        <end position="310"/>
    </location>
</feature>
<dbReference type="AlphaFoldDB" id="A0A1H2WF45"/>
<feature type="signal peptide" evidence="3">
    <location>
        <begin position="1"/>
        <end position="25"/>
    </location>
</feature>
<keyword evidence="5" id="KW-1185">Reference proteome</keyword>
<keyword evidence="2" id="KW-1133">Transmembrane helix</keyword>
<evidence type="ECO:0000256" key="2">
    <source>
        <dbReference type="SAM" id="Phobius"/>
    </source>
</evidence>
<dbReference type="EMBL" id="FNNC01000005">
    <property type="protein sequence ID" value="SDW78659.1"/>
    <property type="molecule type" value="Genomic_DNA"/>
</dbReference>
<protein>
    <recommendedName>
        <fullName evidence="6">LPXTG-motif cell wall anchor domain-containing protein</fullName>
    </recommendedName>
</protein>
<keyword evidence="3" id="KW-0732">Signal</keyword>
<dbReference type="Proteomes" id="UP000199488">
    <property type="component" value="Unassembled WGS sequence"/>
</dbReference>
<keyword evidence="2" id="KW-0472">Membrane</keyword>
<dbReference type="STRING" id="1122204.SAMN05421781_2380"/>
<feature type="compositionally biased region" description="Acidic residues" evidence="1">
    <location>
        <begin position="282"/>
        <end position="305"/>
    </location>
</feature>
<feature type="chain" id="PRO_5011444728" description="LPXTG-motif cell wall anchor domain-containing protein" evidence="3">
    <location>
        <begin position="26"/>
        <end position="343"/>
    </location>
</feature>
<organism evidence="4 5">
    <name type="scientific">Marinococcus luteus</name>
    <dbReference type="NCBI Taxonomy" id="1122204"/>
    <lineage>
        <taxon>Bacteria</taxon>
        <taxon>Bacillati</taxon>
        <taxon>Bacillota</taxon>
        <taxon>Bacilli</taxon>
        <taxon>Bacillales</taxon>
        <taxon>Bacillaceae</taxon>
        <taxon>Marinococcus</taxon>
    </lineage>
</organism>
<proteinExistence type="predicted"/>